<gene>
    <name evidence="2" type="ORF">SEUCBS140593_002278</name>
</gene>
<feature type="compositionally biased region" description="Low complexity" evidence="1">
    <location>
        <begin position="345"/>
        <end position="364"/>
    </location>
</feature>
<evidence type="ECO:0000313" key="3">
    <source>
        <dbReference type="Proteomes" id="UP001642482"/>
    </source>
</evidence>
<sequence length="500" mass="55763">MDDPDIAWPAWKFGMKRDALFTTLHDQYNTFQSTIQDPDAFHHDVFEIANEAGNTDEFHNLLAVRRDQRLRELNESLESASFEIIANPALVGTTQWEYALQLFRTRSLDSLVRFFASYLPSSHRWYQPSCQKDVETEAKDEEIVPMPISTTAKPFFDDAIITHEPMTMTHSLSHTSLRHELPPSPRSLTTYSDDMESSSHQLYCLNTLTPARTLSISDSEEGDRLHNDVEHRDDGEEQIIPYKTEITIGPVDDECPSQFDDDTSQSSGPDTPVSMSDAEPDVAEDESSQPHVQRRDPAMAATYAAAMKEFTEASSTPKTLTPPTPIPNPIDAATIPATISSTDTNVVNNENVNNTSSTTTNLRSSPRRRPLQSGYAVDDVARTCSPLPVSVRVRHRSVSPSRPWPVVHADAGRHHPAALSGIITTYSRTGDRSSPRQGRHHRLETVTASTTKRSVSSSGLGRRRPGLGVEKTVLPRPMRTRLRERREAAASAAVDEQQRQ</sequence>
<reference evidence="2 3" key="1">
    <citation type="submission" date="2024-01" db="EMBL/GenBank/DDBJ databases">
        <authorList>
            <person name="Allen C."/>
            <person name="Tagirdzhanova G."/>
        </authorList>
    </citation>
    <scope>NUCLEOTIDE SEQUENCE [LARGE SCALE GENOMIC DNA]</scope>
</reference>
<feature type="region of interest" description="Disordered" evidence="1">
    <location>
        <begin position="427"/>
        <end position="500"/>
    </location>
</feature>
<organism evidence="2 3">
    <name type="scientific">Sporothrix eucalyptigena</name>
    <dbReference type="NCBI Taxonomy" id="1812306"/>
    <lineage>
        <taxon>Eukaryota</taxon>
        <taxon>Fungi</taxon>
        <taxon>Dikarya</taxon>
        <taxon>Ascomycota</taxon>
        <taxon>Pezizomycotina</taxon>
        <taxon>Sordariomycetes</taxon>
        <taxon>Sordariomycetidae</taxon>
        <taxon>Ophiostomatales</taxon>
        <taxon>Ophiostomataceae</taxon>
        <taxon>Sporothrix</taxon>
    </lineage>
</organism>
<proteinExistence type="predicted"/>
<feature type="region of interest" description="Disordered" evidence="1">
    <location>
        <begin position="345"/>
        <end position="372"/>
    </location>
</feature>
<feature type="region of interest" description="Disordered" evidence="1">
    <location>
        <begin position="173"/>
        <end position="193"/>
    </location>
</feature>
<dbReference type="EMBL" id="CAWUHD010000015">
    <property type="protein sequence ID" value="CAK7214700.1"/>
    <property type="molecule type" value="Genomic_DNA"/>
</dbReference>
<comment type="caution">
    <text evidence="2">The sequence shown here is derived from an EMBL/GenBank/DDBJ whole genome shotgun (WGS) entry which is preliminary data.</text>
</comment>
<keyword evidence="3" id="KW-1185">Reference proteome</keyword>
<accession>A0ABP0B5Y0</accession>
<feature type="compositionally biased region" description="Acidic residues" evidence="1">
    <location>
        <begin position="278"/>
        <end position="287"/>
    </location>
</feature>
<dbReference type="Proteomes" id="UP001642482">
    <property type="component" value="Unassembled WGS sequence"/>
</dbReference>
<feature type="compositionally biased region" description="Acidic residues" evidence="1">
    <location>
        <begin position="251"/>
        <end position="263"/>
    </location>
</feature>
<evidence type="ECO:0000313" key="2">
    <source>
        <dbReference type="EMBL" id="CAK7214700.1"/>
    </source>
</evidence>
<evidence type="ECO:0000256" key="1">
    <source>
        <dbReference type="SAM" id="MobiDB-lite"/>
    </source>
</evidence>
<feature type="compositionally biased region" description="Basic and acidic residues" evidence="1">
    <location>
        <begin position="222"/>
        <end position="234"/>
    </location>
</feature>
<feature type="region of interest" description="Disordered" evidence="1">
    <location>
        <begin position="214"/>
        <end position="296"/>
    </location>
</feature>
<protein>
    <submittedName>
        <fullName evidence="2">Uncharacterized protein</fullName>
    </submittedName>
</protein>
<name>A0ABP0B5Y0_9PEZI</name>